<dbReference type="InterPro" id="IPR036343">
    <property type="entry name" value="GluRdtase_N_sf"/>
</dbReference>
<dbReference type="Pfam" id="PF05201">
    <property type="entry name" value="GlutR_N"/>
    <property type="match status" value="1"/>
</dbReference>
<dbReference type="AlphaFoldDB" id="A0A211YR80"/>
<dbReference type="PIRSF" id="PIRSF000445">
    <property type="entry name" value="4pyrrol_synth_GluRdtase"/>
    <property type="match status" value="1"/>
</dbReference>
<evidence type="ECO:0000256" key="5">
    <source>
        <dbReference type="ARBA" id="ARBA00023002"/>
    </source>
</evidence>
<comment type="caution">
    <text evidence="17">The sequence shown here is derived from an EMBL/GenBank/DDBJ whole genome shotgun (WGS) entry which is preliminary data.</text>
</comment>
<dbReference type="SUPFAM" id="SSF69075">
    <property type="entry name" value="Glutamyl tRNA-reductase dimerization domain"/>
    <property type="match status" value="1"/>
</dbReference>
<dbReference type="InterPro" id="IPR036453">
    <property type="entry name" value="GluRdtase_dimer_dom_sf"/>
</dbReference>
<reference evidence="17 18" key="1">
    <citation type="submission" date="2017-05" db="EMBL/GenBank/DDBJ databases">
        <title>The draft genome of the hyperthermophilic archaeon 'Pyrodictium delaneyi strain Hulk', an iron and nitrate reducer, reveals the capacity for sulfate reduction.</title>
        <authorList>
            <person name="Demey L.M."/>
            <person name="Miller C."/>
            <person name="Manzella M."/>
            <person name="Reguera G."/>
            <person name="Kashefi K."/>
        </authorList>
    </citation>
    <scope>NUCLEOTIDE SEQUENCE [LARGE SCALE GENOMIC DNA]</scope>
    <source>
        <strain evidence="17 18">Hulk</strain>
    </source>
</reference>
<feature type="domain" description="Glutamyl-tRNA reductase N-terminal" evidence="16">
    <location>
        <begin position="51"/>
        <end position="186"/>
    </location>
</feature>
<evidence type="ECO:0000313" key="17">
    <source>
        <dbReference type="EMBL" id="OWJ55553.1"/>
    </source>
</evidence>
<feature type="binding site" evidence="8 11">
    <location>
        <begin position="219"/>
        <end position="224"/>
    </location>
    <ligand>
        <name>NADP(+)</name>
        <dbReference type="ChEBI" id="CHEBI:58349"/>
    </ligand>
</feature>
<evidence type="ECO:0000256" key="13">
    <source>
        <dbReference type="RuleBase" id="RU000584"/>
    </source>
</evidence>
<dbReference type="Gene3D" id="3.30.460.30">
    <property type="entry name" value="Glutamyl-tRNA reductase, N-terminal domain"/>
    <property type="match status" value="1"/>
</dbReference>
<feature type="binding site" evidence="8 10">
    <location>
        <begin position="89"/>
        <end position="92"/>
    </location>
    <ligand>
        <name>substrate</name>
    </ligand>
</feature>
<dbReference type="SUPFAM" id="SSF51735">
    <property type="entry name" value="NAD(P)-binding Rossmann-fold domains"/>
    <property type="match status" value="1"/>
</dbReference>
<accession>A0A211YR80</accession>
<dbReference type="GO" id="GO:0008883">
    <property type="term" value="F:glutamyl-tRNA reductase activity"/>
    <property type="evidence" value="ECO:0007669"/>
    <property type="project" value="UniProtKB-UniRule"/>
</dbReference>
<proteinExistence type="inferred from homology"/>
<evidence type="ECO:0000256" key="8">
    <source>
        <dbReference type="HAMAP-Rule" id="MF_00087"/>
    </source>
</evidence>
<comment type="catalytic activity">
    <reaction evidence="7 8 13">
        <text>(S)-4-amino-5-oxopentanoate + tRNA(Glu) + NADP(+) = L-glutamyl-tRNA(Glu) + NADPH + H(+)</text>
        <dbReference type="Rhea" id="RHEA:12344"/>
        <dbReference type="Rhea" id="RHEA-COMP:9663"/>
        <dbReference type="Rhea" id="RHEA-COMP:9680"/>
        <dbReference type="ChEBI" id="CHEBI:15378"/>
        <dbReference type="ChEBI" id="CHEBI:57501"/>
        <dbReference type="ChEBI" id="CHEBI:57783"/>
        <dbReference type="ChEBI" id="CHEBI:58349"/>
        <dbReference type="ChEBI" id="CHEBI:78442"/>
        <dbReference type="ChEBI" id="CHEBI:78520"/>
        <dbReference type="EC" id="1.2.1.70"/>
    </reaction>
</comment>
<evidence type="ECO:0000259" key="16">
    <source>
        <dbReference type="Pfam" id="PF05201"/>
    </source>
</evidence>
<dbReference type="GO" id="GO:0019353">
    <property type="term" value="P:protoporphyrinogen IX biosynthetic process from glutamate"/>
    <property type="evidence" value="ECO:0007669"/>
    <property type="project" value="TreeGrafter"/>
</dbReference>
<evidence type="ECO:0000259" key="15">
    <source>
        <dbReference type="Pfam" id="PF01488"/>
    </source>
</evidence>
<comment type="pathway">
    <text evidence="1 8 13">Porphyrin-containing compound metabolism; protoporphyrin-IX biosynthesis; 5-aminolevulinate from L-glutamyl-tRNA(Glu): step 1/2.</text>
</comment>
<comment type="similarity">
    <text evidence="2 8 13">Belongs to the glutamyl-tRNA reductase family.</text>
</comment>
<comment type="function">
    <text evidence="8">Catalyzes the NADPH-dependent reduction of glutamyl-tRNA(Glu) to glutamate 1-semialdehyde (GSA).</text>
</comment>
<evidence type="ECO:0000256" key="2">
    <source>
        <dbReference type="ARBA" id="ARBA00005916"/>
    </source>
</evidence>
<gene>
    <name evidence="8" type="primary">hemA</name>
    <name evidence="17" type="ORF">Pdsh_01830</name>
</gene>
<dbReference type="InterPro" id="IPR015895">
    <property type="entry name" value="4pyrrol_synth_GluRdtase_N"/>
</dbReference>
<evidence type="ECO:0000256" key="11">
    <source>
        <dbReference type="PIRSR" id="PIRSR000445-3"/>
    </source>
</evidence>
<dbReference type="GO" id="GO:0050661">
    <property type="term" value="F:NADP binding"/>
    <property type="evidence" value="ECO:0007669"/>
    <property type="project" value="InterPro"/>
</dbReference>
<keyword evidence="18" id="KW-1185">Reference proteome</keyword>
<dbReference type="EC" id="1.2.1.70" evidence="3 8"/>
<evidence type="ECO:0000256" key="7">
    <source>
        <dbReference type="ARBA" id="ARBA00047464"/>
    </source>
</evidence>
<dbReference type="EMBL" id="NCQP01000001">
    <property type="protein sequence ID" value="OWJ55553.1"/>
    <property type="molecule type" value="Genomic_DNA"/>
</dbReference>
<evidence type="ECO:0000256" key="9">
    <source>
        <dbReference type="PIRSR" id="PIRSR000445-1"/>
    </source>
</evidence>
<comment type="subunit">
    <text evidence="8">Homodimer.</text>
</comment>
<dbReference type="HAMAP" id="MF_00087">
    <property type="entry name" value="Glu_tRNA_reductase"/>
    <property type="match status" value="1"/>
</dbReference>
<feature type="binding site" evidence="8 10">
    <location>
        <begin position="144"/>
        <end position="146"/>
    </location>
    <ligand>
        <name>substrate</name>
    </ligand>
</feature>
<dbReference type="Pfam" id="PF01488">
    <property type="entry name" value="Shikimate_DH"/>
    <property type="match status" value="1"/>
</dbReference>
<dbReference type="UniPathway" id="UPA00251">
    <property type="reaction ID" value="UER00316"/>
</dbReference>
<evidence type="ECO:0000313" key="18">
    <source>
        <dbReference type="Proteomes" id="UP000196694"/>
    </source>
</evidence>
<dbReference type="InterPro" id="IPR015896">
    <property type="entry name" value="4pyrrol_synth_GluRdtase_dimer"/>
</dbReference>
<dbReference type="InterPro" id="IPR036291">
    <property type="entry name" value="NAD(P)-bd_dom_sf"/>
</dbReference>
<sequence>MTGLTYLMGIGGYQSIPGQASAWWSQRCLCKLRGEPLVVPVARTLDELILITINHRSAPLKVVGKLENLVEQAYERLYPYTDELVILATCNRFEVYALESPRLLIEAESLLGDAAKYAVVLRGLDAARHLFRVAAGLESAILGENEILGQVAKAYESARSRGYAGKYMSLLFHYAVKTGKLVRSKTMISYGNVGAPGAAVHAAEKVLGSYDGRRVLVVGAGEAGSIIATLIRQKSSSARLMVVNRTYERAERLAKKVSGEAYSLDKLPELLEYADVVFVAVTVDKPLLTRDLLERMKHGALVVDVSNPSAVELPVPSHLGYIGLQGLEKVIQKTLERRRQEVPKAERIVEEQLALFRKAWMRRAADEAIAVMMEYAGRVVEEELQELHGRLRGLGVDGAALTATGDFAQSLVKKLLRPMIVYAHRAAVNGQAHVLEEIVEQFRREIEKRVTNRPERDSPPRNRLRCPP</sequence>
<name>A0A211YR80_9CREN</name>
<evidence type="ECO:0000256" key="6">
    <source>
        <dbReference type="ARBA" id="ARBA00023244"/>
    </source>
</evidence>
<feature type="binding site" evidence="8 10">
    <location>
        <position position="139"/>
    </location>
    <ligand>
        <name>substrate</name>
    </ligand>
</feature>
<evidence type="ECO:0000256" key="4">
    <source>
        <dbReference type="ARBA" id="ARBA00022857"/>
    </source>
</evidence>
<evidence type="ECO:0000259" key="14">
    <source>
        <dbReference type="Pfam" id="PF00745"/>
    </source>
</evidence>
<organism evidence="17 18">
    <name type="scientific">Pyrodictium delaneyi</name>
    <dbReference type="NCBI Taxonomy" id="1273541"/>
    <lineage>
        <taxon>Archaea</taxon>
        <taxon>Thermoproteota</taxon>
        <taxon>Thermoprotei</taxon>
        <taxon>Desulfurococcales</taxon>
        <taxon>Pyrodictiaceae</taxon>
        <taxon>Pyrodictium</taxon>
    </lineage>
</organism>
<comment type="domain">
    <text evidence="8">Possesses an unusual extended V-shaped dimeric structure with each monomer consisting of three distinct domains arranged along a curved 'spinal' alpha-helix. The N-terminal catalytic domain specifically recognizes the glutamate moiety of the substrate. The second domain is the NADPH-binding domain, and the third C-terminal domain is responsible for dimerization.</text>
</comment>
<dbReference type="InterPro" id="IPR000343">
    <property type="entry name" value="4pyrrol_synth_GluRdtase"/>
</dbReference>
<dbReference type="Pfam" id="PF00745">
    <property type="entry name" value="GlutR_dimer"/>
    <property type="match status" value="1"/>
</dbReference>
<feature type="domain" description="Quinate/shikimate 5-dehydrogenase/glutamyl-tRNA reductase" evidence="15">
    <location>
        <begin position="203"/>
        <end position="315"/>
    </location>
</feature>
<dbReference type="InterPro" id="IPR006151">
    <property type="entry name" value="Shikm_DH/Glu-tRNA_Rdtase"/>
</dbReference>
<keyword evidence="6 8" id="KW-0627">Porphyrin biosynthesis</keyword>
<evidence type="ECO:0000256" key="1">
    <source>
        <dbReference type="ARBA" id="ARBA00005059"/>
    </source>
</evidence>
<feature type="active site" description="Nucleophile" evidence="8 9">
    <location>
        <position position="90"/>
    </location>
</feature>
<keyword evidence="5 8" id="KW-0560">Oxidoreductase</keyword>
<dbReference type="PANTHER" id="PTHR43013:SF1">
    <property type="entry name" value="GLUTAMYL-TRNA REDUCTASE"/>
    <property type="match status" value="1"/>
</dbReference>
<dbReference type="Proteomes" id="UP000196694">
    <property type="component" value="Unassembled WGS sequence"/>
</dbReference>
<evidence type="ECO:0000256" key="3">
    <source>
        <dbReference type="ARBA" id="ARBA00012970"/>
    </source>
</evidence>
<keyword evidence="4 8" id="KW-0521">NADP</keyword>
<dbReference type="SUPFAM" id="SSF69742">
    <property type="entry name" value="Glutamyl tRNA-reductase catalytic, N-terminal domain"/>
    <property type="match status" value="1"/>
</dbReference>
<evidence type="ECO:0000256" key="12">
    <source>
        <dbReference type="PIRSR" id="PIRSR000445-4"/>
    </source>
</evidence>
<feature type="domain" description="Tetrapyrrole biosynthesis glutamyl-tRNA reductase dimerisation" evidence="14">
    <location>
        <begin position="344"/>
        <end position="440"/>
    </location>
</feature>
<comment type="miscellaneous">
    <text evidence="8">During catalysis, the active site Cys acts as a nucleophile attacking the alpha-carbonyl group of tRNA-bound glutamate with the formation of a thioester intermediate between enzyme and glutamate, and the concomitant release of tRNA(Glu). The thioester intermediate is finally reduced by direct hydride transfer from NADPH, to form the product GSA.</text>
</comment>
<feature type="binding site" evidence="8 10">
    <location>
        <position position="150"/>
    </location>
    <ligand>
        <name>substrate</name>
    </ligand>
</feature>
<protein>
    <recommendedName>
        <fullName evidence="3 8">Glutamyl-tRNA reductase</fullName>
        <shortName evidence="8">GluTR</shortName>
        <ecNumber evidence="3 8">1.2.1.70</ecNumber>
    </recommendedName>
</protein>
<feature type="site" description="Important for activity" evidence="8 12">
    <location>
        <position position="129"/>
    </location>
</feature>
<dbReference type="PANTHER" id="PTHR43013">
    <property type="entry name" value="GLUTAMYL-TRNA REDUCTASE"/>
    <property type="match status" value="1"/>
</dbReference>
<dbReference type="Gene3D" id="3.40.50.720">
    <property type="entry name" value="NAD(P)-binding Rossmann-like Domain"/>
    <property type="match status" value="1"/>
</dbReference>
<dbReference type="NCBIfam" id="TIGR01035">
    <property type="entry name" value="hemA"/>
    <property type="match status" value="1"/>
</dbReference>
<evidence type="ECO:0000256" key="10">
    <source>
        <dbReference type="PIRSR" id="PIRSR000445-2"/>
    </source>
</evidence>